<dbReference type="EMBL" id="JXCE01000172">
    <property type="protein sequence ID" value="KPA39765.1"/>
    <property type="molecule type" value="Genomic_DNA"/>
</dbReference>
<accession>A0A0N0DDJ1</accession>
<proteinExistence type="predicted"/>
<organism evidence="2 3">
    <name type="scientific">Fusarium langsethiae</name>
    <dbReference type="NCBI Taxonomy" id="179993"/>
    <lineage>
        <taxon>Eukaryota</taxon>
        <taxon>Fungi</taxon>
        <taxon>Dikarya</taxon>
        <taxon>Ascomycota</taxon>
        <taxon>Pezizomycotina</taxon>
        <taxon>Sordariomycetes</taxon>
        <taxon>Hypocreomycetidae</taxon>
        <taxon>Hypocreales</taxon>
        <taxon>Nectriaceae</taxon>
        <taxon>Fusarium</taxon>
    </lineage>
</organism>
<gene>
    <name evidence="2" type="ORF">FLAG1_07366</name>
</gene>
<evidence type="ECO:0000313" key="3">
    <source>
        <dbReference type="Proteomes" id="UP000037904"/>
    </source>
</evidence>
<dbReference type="Gene3D" id="1.25.40.20">
    <property type="entry name" value="Ankyrin repeat-containing domain"/>
    <property type="match status" value="1"/>
</dbReference>
<protein>
    <recommendedName>
        <fullName evidence="1">F-box domain-containing protein</fullName>
    </recommendedName>
</protein>
<dbReference type="Proteomes" id="UP000037904">
    <property type="component" value="Unassembled WGS sequence"/>
</dbReference>
<dbReference type="SUPFAM" id="SSF48403">
    <property type="entry name" value="Ankyrin repeat"/>
    <property type="match status" value="1"/>
</dbReference>
<name>A0A0N0DDJ1_FUSLA</name>
<evidence type="ECO:0000259" key="1">
    <source>
        <dbReference type="PROSITE" id="PS50181"/>
    </source>
</evidence>
<dbReference type="InterPro" id="IPR001810">
    <property type="entry name" value="F-box_dom"/>
</dbReference>
<sequence length="172" mass="19043">MAYLSSDPLSCALIIRELVPKRQMGLLNLPPELFHLISDCLEPNELAALLRAGKQIPPILKYILYYREVRQNNHAILAWAIRRQRMDTFRNSLAALHCQCHSHNIESSCAALSALNEALCLASSGGYISFVKLLVDRGADGNTKGRGHATALELARLHRHKDITHILLAAGS</sequence>
<keyword evidence="3" id="KW-1185">Reference proteome</keyword>
<reference evidence="2 3" key="1">
    <citation type="submission" date="2015-04" db="EMBL/GenBank/DDBJ databases">
        <title>The draft genome sequence of Fusarium langsethiae, a T-2/HT-2 mycotoxin producer.</title>
        <authorList>
            <person name="Lysoe E."/>
            <person name="Divon H.H."/>
            <person name="Terzi V."/>
            <person name="Orru L."/>
            <person name="Lamontanara A."/>
            <person name="Kolseth A.-K."/>
            <person name="Frandsen R.J."/>
            <person name="Nielsen K."/>
            <person name="Thrane U."/>
        </authorList>
    </citation>
    <scope>NUCLEOTIDE SEQUENCE [LARGE SCALE GENOMIC DNA]</scope>
    <source>
        <strain evidence="2 3">Fl201059</strain>
    </source>
</reference>
<dbReference type="AlphaFoldDB" id="A0A0N0DDJ1"/>
<dbReference type="PROSITE" id="PS50181">
    <property type="entry name" value="FBOX"/>
    <property type="match status" value="1"/>
</dbReference>
<dbReference type="InterPro" id="IPR036770">
    <property type="entry name" value="Ankyrin_rpt-contain_sf"/>
</dbReference>
<feature type="domain" description="F-box" evidence="1">
    <location>
        <begin position="23"/>
        <end position="69"/>
    </location>
</feature>
<evidence type="ECO:0000313" key="2">
    <source>
        <dbReference type="EMBL" id="KPA39765.1"/>
    </source>
</evidence>
<comment type="caution">
    <text evidence="2">The sequence shown here is derived from an EMBL/GenBank/DDBJ whole genome shotgun (WGS) entry which is preliminary data.</text>
</comment>